<dbReference type="SUPFAM" id="SSF58104">
    <property type="entry name" value="Methyl-accepting chemotaxis protein (MCP) signaling domain"/>
    <property type="match status" value="1"/>
</dbReference>
<accession>A0ABQ2A4V3</accession>
<dbReference type="Proteomes" id="UP000605427">
    <property type="component" value="Unassembled WGS sequence"/>
</dbReference>
<dbReference type="InterPro" id="IPR035965">
    <property type="entry name" value="PAS-like_dom_sf"/>
</dbReference>
<dbReference type="NCBIfam" id="TIGR00229">
    <property type="entry name" value="sensory_box"/>
    <property type="match status" value="1"/>
</dbReference>
<feature type="domain" description="Methyl-accepting transducer" evidence="4">
    <location>
        <begin position="121"/>
        <end position="302"/>
    </location>
</feature>
<sequence length="302" mass="33409">MDQSQHEQVSDSFVVRALEENLAIIRFDRSRRVVYANDNFAAVLGYRKENMIGMDHRRFCLPEFANSPEYDRFWKDLLSGSTFEDKVERVAADGRRLWLQVTYMPVFGSNRQVLGVCKVASNITERIDTITAVTGELERMSDALHAKANAGIQRSRSLLESIEQIAEVSGENITTLESLQEQAESIRGIVHTIQQIASQTGLLALNAAIEAAHAGEHGKGFNIVAKEVGKLSGRVGESIVEVRHTIEGIAREVGNISRGTNRAQGTVNKSQKEIRLAIEELTEISAASGELDAQAKRFSELI</sequence>
<dbReference type="Pfam" id="PF08448">
    <property type="entry name" value="PAS_4"/>
    <property type="match status" value="1"/>
</dbReference>
<protein>
    <submittedName>
        <fullName evidence="7">Chemotaxis protein</fullName>
    </submittedName>
</protein>
<keyword evidence="1 3" id="KW-0807">Transducer</keyword>
<evidence type="ECO:0000259" key="4">
    <source>
        <dbReference type="PROSITE" id="PS50111"/>
    </source>
</evidence>
<evidence type="ECO:0000313" key="7">
    <source>
        <dbReference type="EMBL" id="GGH86134.1"/>
    </source>
</evidence>
<dbReference type="RefSeq" id="WP_172246533.1">
    <property type="nucleotide sequence ID" value="NZ_BMDD01000006.1"/>
</dbReference>
<evidence type="ECO:0000256" key="1">
    <source>
        <dbReference type="ARBA" id="ARBA00023224"/>
    </source>
</evidence>
<dbReference type="InterPro" id="IPR000014">
    <property type="entry name" value="PAS"/>
</dbReference>
<name>A0ABQ2A4V3_9BACL</name>
<evidence type="ECO:0000313" key="8">
    <source>
        <dbReference type="Proteomes" id="UP000605427"/>
    </source>
</evidence>
<evidence type="ECO:0000256" key="3">
    <source>
        <dbReference type="PROSITE-ProRule" id="PRU00284"/>
    </source>
</evidence>
<dbReference type="Gene3D" id="3.30.450.20">
    <property type="entry name" value="PAS domain"/>
    <property type="match status" value="1"/>
</dbReference>
<dbReference type="PROSITE" id="PS50112">
    <property type="entry name" value="PAS"/>
    <property type="match status" value="1"/>
</dbReference>
<dbReference type="InterPro" id="IPR004090">
    <property type="entry name" value="Chemotax_Me-accpt_rcpt"/>
</dbReference>
<dbReference type="PANTHER" id="PTHR32089:SF112">
    <property type="entry name" value="LYSOZYME-LIKE PROTEIN-RELATED"/>
    <property type="match status" value="1"/>
</dbReference>
<evidence type="ECO:0000259" key="6">
    <source>
        <dbReference type="PROSITE" id="PS50113"/>
    </source>
</evidence>
<dbReference type="EMBL" id="BMDD01000006">
    <property type="protein sequence ID" value="GGH86134.1"/>
    <property type="molecule type" value="Genomic_DNA"/>
</dbReference>
<dbReference type="InterPro" id="IPR004089">
    <property type="entry name" value="MCPsignal_dom"/>
</dbReference>
<gene>
    <name evidence="7" type="ORF">GCM10007362_45200</name>
</gene>
<reference evidence="8" key="1">
    <citation type="journal article" date="2019" name="Int. J. Syst. Evol. Microbiol.">
        <title>The Global Catalogue of Microorganisms (GCM) 10K type strain sequencing project: providing services to taxonomists for standard genome sequencing and annotation.</title>
        <authorList>
            <consortium name="The Broad Institute Genomics Platform"/>
            <consortium name="The Broad Institute Genome Sequencing Center for Infectious Disease"/>
            <person name="Wu L."/>
            <person name="Ma J."/>
        </authorList>
    </citation>
    <scope>NUCLEOTIDE SEQUENCE [LARGE SCALE GENOMIC DNA]</scope>
    <source>
        <strain evidence="8">CCM 8702</strain>
    </source>
</reference>
<dbReference type="Pfam" id="PF00015">
    <property type="entry name" value="MCPsignal"/>
    <property type="match status" value="1"/>
</dbReference>
<feature type="domain" description="PAC" evidence="6">
    <location>
        <begin position="81"/>
        <end position="135"/>
    </location>
</feature>
<dbReference type="CDD" id="cd00130">
    <property type="entry name" value="PAS"/>
    <property type="match status" value="1"/>
</dbReference>
<proteinExistence type="inferred from homology"/>
<dbReference type="PRINTS" id="PR00260">
    <property type="entry name" value="CHEMTRNSDUCR"/>
</dbReference>
<dbReference type="SMART" id="SM00283">
    <property type="entry name" value="MA"/>
    <property type="match status" value="1"/>
</dbReference>
<comment type="caution">
    <text evidence="7">The sequence shown here is derived from an EMBL/GenBank/DDBJ whole genome shotgun (WGS) entry which is preliminary data.</text>
</comment>
<comment type="similarity">
    <text evidence="2">Belongs to the methyl-accepting chemotaxis (MCP) protein family.</text>
</comment>
<dbReference type="InterPro" id="IPR013656">
    <property type="entry name" value="PAS_4"/>
</dbReference>
<dbReference type="InterPro" id="IPR000700">
    <property type="entry name" value="PAS-assoc_C"/>
</dbReference>
<dbReference type="SUPFAM" id="SSF55785">
    <property type="entry name" value="PYP-like sensor domain (PAS domain)"/>
    <property type="match status" value="1"/>
</dbReference>
<dbReference type="PANTHER" id="PTHR32089">
    <property type="entry name" value="METHYL-ACCEPTING CHEMOTAXIS PROTEIN MCPB"/>
    <property type="match status" value="1"/>
</dbReference>
<dbReference type="PROSITE" id="PS50111">
    <property type="entry name" value="CHEMOTAXIS_TRANSDUC_2"/>
    <property type="match status" value="1"/>
</dbReference>
<dbReference type="PROSITE" id="PS50113">
    <property type="entry name" value="PAC"/>
    <property type="match status" value="1"/>
</dbReference>
<dbReference type="Gene3D" id="1.10.287.950">
    <property type="entry name" value="Methyl-accepting chemotaxis protein"/>
    <property type="match status" value="1"/>
</dbReference>
<evidence type="ECO:0000259" key="5">
    <source>
        <dbReference type="PROSITE" id="PS50112"/>
    </source>
</evidence>
<organism evidence="7 8">
    <name type="scientific">Saccharibacillus endophyticus</name>
    <dbReference type="NCBI Taxonomy" id="2060666"/>
    <lineage>
        <taxon>Bacteria</taxon>
        <taxon>Bacillati</taxon>
        <taxon>Bacillota</taxon>
        <taxon>Bacilli</taxon>
        <taxon>Bacillales</taxon>
        <taxon>Paenibacillaceae</taxon>
        <taxon>Saccharibacillus</taxon>
    </lineage>
</organism>
<feature type="domain" description="PAS" evidence="5">
    <location>
        <begin position="10"/>
        <end position="53"/>
    </location>
</feature>
<evidence type="ECO:0000256" key="2">
    <source>
        <dbReference type="ARBA" id="ARBA00029447"/>
    </source>
</evidence>
<keyword evidence="8" id="KW-1185">Reference proteome</keyword>